<dbReference type="EMBL" id="JAGSXJ010000011">
    <property type="protein sequence ID" value="KAH6687238.1"/>
    <property type="molecule type" value="Genomic_DNA"/>
</dbReference>
<evidence type="ECO:0000313" key="4">
    <source>
        <dbReference type="Proteomes" id="UP000770015"/>
    </source>
</evidence>
<dbReference type="Pfam" id="PF14420">
    <property type="entry name" value="Clr5"/>
    <property type="match status" value="1"/>
</dbReference>
<organism evidence="3 4">
    <name type="scientific">Plectosphaerella plurivora</name>
    <dbReference type="NCBI Taxonomy" id="936078"/>
    <lineage>
        <taxon>Eukaryota</taxon>
        <taxon>Fungi</taxon>
        <taxon>Dikarya</taxon>
        <taxon>Ascomycota</taxon>
        <taxon>Pezizomycotina</taxon>
        <taxon>Sordariomycetes</taxon>
        <taxon>Hypocreomycetidae</taxon>
        <taxon>Glomerellales</taxon>
        <taxon>Plectosphaerellaceae</taxon>
        <taxon>Plectosphaerella</taxon>
    </lineage>
</organism>
<proteinExistence type="predicted"/>
<reference evidence="3" key="1">
    <citation type="journal article" date="2021" name="Nat. Commun.">
        <title>Genetic determinants of endophytism in the Arabidopsis root mycobiome.</title>
        <authorList>
            <person name="Mesny F."/>
            <person name="Miyauchi S."/>
            <person name="Thiergart T."/>
            <person name="Pickel B."/>
            <person name="Atanasova L."/>
            <person name="Karlsson M."/>
            <person name="Huettel B."/>
            <person name="Barry K.W."/>
            <person name="Haridas S."/>
            <person name="Chen C."/>
            <person name="Bauer D."/>
            <person name="Andreopoulos W."/>
            <person name="Pangilinan J."/>
            <person name="LaButti K."/>
            <person name="Riley R."/>
            <person name="Lipzen A."/>
            <person name="Clum A."/>
            <person name="Drula E."/>
            <person name="Henrissat B."/>
            <person name="Kohler A."/>
            <person name="Grigoriev I.V."/>
            <person name="Martin F.M."/>
            <person name="Hacquard S."/>
        </authorList>
    </citation>
    <scope>NUCLEOTIDE SEQUENCE</scope>
    <source>
        <strain evidence="3">MPI-SDFR-AT-0117</strain>
    </source>
</reference>
<feature type="domain" description="Clr5" evidence="2">
    <location>
        <begin position="15"/>
        <end position="67"/>
    </location>
</feature>
<dbReference type="AlphaFoldDB" id="A0A9P8VCS3"/>
<comment type="caution">
    <text evidence="3">The sequence shown here is derived from an EMBL/GenBank/DDBJ whole genome shotgun (WGS) entry which is preliminary data.</text>
</comment>
<accession>A0A9P8VCS3</accession>
<gene>
    <name evidence="3" type="ORF">F5X68DRAFT_261458</name>
</gene>
<evidence type="ECO:0000313" key="3">
    <source>
        <dbReference type="EMBL" id="KAH6687238.1"/>
    </source>
</evidence>
<dbReference type="Proteomes" id="UP000770015">
    <property type="component" value="Unassembled WGS sequence"/>
</dbReference>
<evidence type="ECO:0000259" key="2">
    <source>
        <dbReference type="Pfam" id="PF14420"/>
    </source>
</evidence>
<dbReference type="InterPro" id="IPR025676">
    <property type="entry name" value="Clr5_dom"/>
</dbReference>
<dbReference type="OrthoDB" id="5308957at2759"/>
<name>A0A9P8VCS3_9PEZI</name>
<keyword evidence="4" id="KW-1185">Reference proteome</keyword>
<feature type="region of interest" description="Disordered" evidence="1">
    <location>
        <begin position="71"/>
        <end position="91"/>
    </location>
</feature>
<sequence length="481" mass="55025">MGENRTTKKGPEPGEWDAMHGIIKRLYVEEGRTMHDTRFILALVYHFHPRTSAKSFHDHLKAWNLTKNNTQNRKRTNISQKISDSRTRSAARGETSIEKTLFDILQARIAMPRIIKSGATLQAQEGLLQSIHDLIYGMFQTHSWTADKFSLTPPQGVDSLNDVWQSMSRQAFGAGVLVKENRMNQAGRSFREIFGLLNTALSAPDPIMVAKFWRICRYLYNICLQLNDWWLLGSFFNHARALVRCIHNSPTIHPLSRLLDALAAVASDRATLYETLRIGYLRSIRCLVQFFPPSHPVLLDMWSNYIKEWDPDSAGQANLVHNYQHLLREADGEFGPDSTTSLSILHRSTYAAFYNPRNQEWAKVHELAAELLRRSTAILPVNPSTWKFSPMVESFAFAAKILGVLEARHLHQVEARWYYESAILSLGQGDRECRTRALMLSRELGNQLEQWKDSDGAERCRKWQGELTVALAEMDDGVEEI</sequence>
<evidence type="ECO:0000256" key="1">
    <source>
        <dbReference type="SAM" id="MobiDB-lite"/>
    </source>
</evidence>
<protein>
    <recommendedName>
        <fullName evidence="2">Clr5 domain-containing protein</fullName>
    </recommendedName>
</protein>